<dbReference type="InterPro" id="IPR038169">
    <property type="entry name" value="DC-UbP/UBTD2_N_sf"/>
</dbReference>
<dbReference type="Gene3D" id="1.20.225.20">
    <property type="entry name" value="Ub domain-containing protein, DC-UbP/UBTD2, N-terminal domain"/>
    <property type="match status" value="1"/>
</dbReference>
<proteinExistence type="predicted"/>
<geneLocation type="mitochondrion" evidence="3"/>
<dbReference type="AlphaFoldDB" id="A0A3P3Y8E9"/>
<evidence type="ECO:0000259" key="2">
    <source>
        <dbReference type="Pfam" id="PF16455"/>
    </source>
</evidence>
<feature type="compositionally biased region" description="Polar residues" evidence="1">
    <location>
        <begin position="23"/>
        <end position="37"/>
    </location>
</feature>
<dbReference type="InterPro" id="IPR029071">
    <property type="entry name" value="Ubiquitin-like_domsf"/>
</dbReference>
<accession>A0A3P3Y8E9</accession>
<dbReference type="EMBL" id="OVEO01000005">
    <property type="protein sequence ID" value="SPQ96417.1"/>
    <property type="molecule type" value="Genomic_DNA"/>
</dbReference>
<protein>
    <recommendedName>
        <fullName evidence="2">DC-UbP/UBTD2 N-terminal domain-containing protein</fullName>
    </recommendedName>
</protein>
<reference evidence="3 4" key="1">
    <citation type="submission" date="2018-03" db="EMBL/GenBank/DDBJ databases">
        <authorList>
            <person name="Fogelqvist J."/>
        </authorList>
    </citation>
    <scope>NUCLEOTIDE SEQUENCE [LARGE SCALE GENOMIC DNA]</scope>
</reference>
<dbReference type="Proteomes" id="UP000290189">
    <property type="component" value="Unassembled WGS sequence"/>
</dbReference>
<dbReference type="InterPro" id="IPR032752">
    <property type="entry name" value="DC-UbP/UBTD2_N"/>
</dbReference>
<feature type="region of interest" description="Disordered" evidence="1">
    <location>
        <begin position="19"/>
        <end position="38"/>
    </location>
</feature>
<evidence type="ECO:0000256" key="1">
    <source>
        <dbReference type="SAM" id="MobiDB-lite"/>
    </source>
</evidence>
<dbReference type="SUPFAM" id="SSF54236">
    <property type="entry name" value="Ubiquitin-like"/>
    <property type="match status" value="1"/>
</dbReference>
<sequence length="256" mass="28041">MKFVGRLVSEQPPSAQLFPRRVQSGQAASRSRSTRQVASDEIAILGDGSRAARQRGVNADGPAMWMNDEWESSMPAMTMEELTKKRLEFWDTRTSGAPEMWQAIRTAIEADTVEIANVICEAAGLSPFRADKRSTFCFDERGYRYDLPDYVVTTPVNVLNAPSPAAPPEATNAADEPASDVTFRVRFSTGIADKVMRWPGSDTIDDVRRGIATEIGCNPASIRVIQGGKVLQPNAMIGTVIRENTVVQVAVARQHV</sequence>
<keyword evidence="3" id="KW-0496">Mitochondrion</keyword>
<evidence type="ECO:0000313" key="3">
    <source>
        <dbReference type="EMBL" id="SPQ96417.1"/>
    </source>
</evidence>
<organism evidence="3 4">
    <name type="scientific">Plasmodiophora brassicae</name>
    <name type="common">Clubroot disease agent</name>
    <dbReference type="NCBI Taxonomy" id="37360"/>
    <lineage>
        <taxon>Eukaryota</taxon>
        <taxon>Sar</taxon>
        <taxon>Rhizaria</taxon>
        <taxon>Endomyxa</taxon>
        <taxon>Phytomyxea</taxon>
        <taxon>Plasmodiophorida</taxon>
        <taxon>Plasmodiophoridae</taxon>
        <taxon>Plasmodiophora</taxon>
    </lineage>
</organism>
<name>A0A3P3Y8E9_PLABS</name>
<evidence type="ECO:0000313" key="4">
    <source>
        <dbReference type="Proteomes" id="UP000290189"/>
    </source>
</evidence>
<dbReference type="InterPro" id="IPR039869">
    <property type="entry name" value="UBTD1/2"/>
</dbReference>
<dbReference type="PANTHER" id="PTHR13609">
    <property type="entry name" value="UBIQUITIN DOMAIN CONTAINING 1 PROTEIN-RELATED"/>
    <property type="match status" value="1"/>
</dbReference>
<feature type="domain" description="DC-UbP/UBTD2 N-terminal" evidence="2">
    <location>
        <begin position="68"/>
        <end position="159"/>
    </location>
</feature>
<gene>
    <name evidence="3" type="ORF">PLBR_LOCUS3632</name>
</gene>
<dbReference type="Pfam" id="PF16455">
    <property type="entry name" value="UBD"/>
    <property type="match status" value="1"/>
</dbReference>